<gene>
    <name evidence="4" type="ORF">HPP92_010889</name>
    <name evidence="3" type="ORF">HPP92_011165</name>
</gene>
<evidence type="ECO:0000313" key="3">
    <source>
        <dbReference type="EMBL" id="KAG0480307.1"/>
    </source>
</evidence>
<feature type="compositionally biased region" description="Pro residues" evidence="1">
    <location>
        <begin position="109"/>
        <end position="118"/>
    </location>
</feature>
<accession>A0A835R7D8</accession>
<feature type="domain" description="VQ" evidence="2">
    <location>
        <begin position="129"/>
        <end position="156"/>
    </location>
</feature>
<dbReference type="EMBL" id="JADCNL010000005">
    <property type="protein sequence ID" value="KAG0480307.1"/>
    <property type="molecule type" value="Genomic_DNA"/>
</dbReference>
<protein>
    <recommendedName>
        <fullName evidence="2">VQ domain-containing protein</fullName>
    </recommendedName>
</protein>
<dbReference type="Proteomes" id="UP000636800">
    <property type="component" value="Chromosome 5"/>
</dbReference>
<evidence type="ECO:0000313" key="6">
    <source>
        <dbReference type="Proteomes" id="UP000639772"/>
    </source>
</evidence>
<dbReference type="OrthoDB" id="780193at2759"/>
<comment type="caution">
    <text evidence="4">The sequence shown here is derived from an EMBL/GenBank/DDBJ whole genome shotgun (WGS) entry which is preliminary data.</text>
</comment>
<dbReference type="Proteomes" id="UP000639772">
    <property type="component" value="Unassembled WGS sequence"/>
</dbReference>
<evidence type="ECO:0000313" key="4">
    <source>
        <dbReference type="EMBL" id="KAG0482805.1"/>
    </source>
</evidence>
<feature type="region of interest" description="Disordered" evidence="1">
    <location>
        <begin position="1"/>
        <end position="139"/>
    </location>
</feature>
<feature type="compositionally biased region" description="Polar residues" evidence="1">
    <location>
        <begin position="29"/>
        <end position="41"/>
    </location>
</feature>
<dbReference type="EMBL" id="JADCNM010000005">
    <property type="protein sequence ID" value="KAG0482805.1"/>
    <property type="molecule type" value="Genomic_DNA"/>
</dbReference>
<sequence length="299" mass="31644">MSMDSATSGSLQSSSGGNGGGEYDEFDSNPPTGDSISSFLNFQPPQPPPSTPQSSHLFNPFPCFFTPSFPSDLETDNWPPPHRPTPPPPPPSIGPNSLTASSSSSSPQPAVPSPPPPRPSKKRARASRRAPTTVLTTDTSNFRAMVQEFTGIPAPPFVTSPSFSRPRLDLLHTAPTFLRPFAHKLLQVPSTSPTAIQNTISIVGNSTNTSDAEPSSLPLQNPDLFNLQPLLHSPVNNPSSVSPWPNRTYSGGDLVSVIAGAPVDGSFSNSKRINCKQSEKQPVGKGEEGGADPWQLSSD</sequence>
<feature type="compositionally biased region" description="Pro residues" evidence="1">
    <location>
        <begin position="78"/>
        <end position="93"/>
    </location>
</feature>
<keyword evidence="5" id="KW-1185">Reference proteome</keyword>
<name>A0A835R7D8_VANPL</name>
<evidence type="ECO:0000256" key="1">
    <source>
        <dbReference type="SAM" id="MobiDB-lite"/>
    </source>
</evidence>
<reference evidence="5 6" key="1">
    <citation type="journal article" date="2020" name="Nat. Food">
        <title>A phased Vanilla planifolia genome enables genetic improvement of flavour and production.</title>
        <authorList>
            <person name="Hasing T."/>
            <person name="Tang H."/>
            <person name="Brym M."/>
            <person name="Khazi F."/>
            <person name="Huang T."/>
            <person name="Chambers A.H."/>
        </authorList>
    </citation>
    <scope>NUCLEOTIDE SEQUENCE [LARGE SCALE GENOMIC DNA]</scope>
    <source>
        <tissue evidence="4">Leaf</tissue>
    </source>
</reference>
<evidence type="ECO:0000259" key="2">
    <source>
        <dbReference type="Pfam" id="PF05678"/>
    </source>
</evidence>
<dbReference type="InterPro" id="IPR039609">
    <property type="entry name" value="VQ_15/22"/>
</dbReference>
<organism evidence="4 6">
    <name type="scientific">Vanilla planifolia</name>
    <name type="common">Vanilla</name>
    <dbReference type="NCBI Taxonomy" id="51239"/>
    <lineage>
        <taxon>Eukaryota</taxon>
        <taxon>Viridiplantae</taxon>
        <taxon>Streptophyta</taxon>
        <taxon>Embryophyta</taxon>
        <taxon>Tracheophyta</taxon>
        <taxon>Spermatophyta</taxon>
        <taxon>Magnoliopsida</taxon>
        <taxon>Liliopsida</taxon>
        <taxon>Asparagales</taxon>
        <taxon>Orchidaceae</taxon>
        <taxon>Vanilloideae</taxon>
        <taxon>Vanilleae</taxon>
        <taxon>Vanilla</taxon>
    </lineage>
</organism>
<proteinExistence type="predicted"/>
<dbReference type="InterPro" id="IPR008889">
    <property type="entry name" value="VQ"/>
</dbReference>
<dbReference type="PANTHER" id="PTHR33179">
    <property type="entry name" value="VQ MOTIF-CONTAINING PROTEIN"/>
    <property type="match status" value="1"/>
</dbReference>
<evidence type="ECO:0000313" key="5">
    <source>
        <dbReference type="Proteomes" id="UP000636800"/>
    </source>
</evidence>
<feature type="region of interest" description="Disordered" evidence="1">
    <location>
        <begin position="265"/>
        <end position="299"/>
    </location>
</feature>
<dbReference type="Pfam" id="PF05678">
    <property type="entry name" value="VQ"/>
    <property type="match status" value="1"/>
</dbReference>
<dbReference type="AlphaFoldDB" id="A0A835R7D8"/>
<feature type="compositionally biased region" description="Basic residues" evidence="1">
    <location>
        <begin position="119"/>
        <end position="128"/>
    </location>
</feature>
<feature type="compositionally biased region" description="Low complexity" evidence="1">
    <location>
        <begin position="1"/>
        <end position="15"/>
    </location>
</feature>
<feature type="compositionally biased region" description="Low complexity" evidence="1">
    <location>
        <begin position="52"/>
        <end position="70"/>
    </location>
</feature>
<dbReference type="PANTHER" id="PTHR33179:SF58">
    <property type="entry name" value="OS08G0409500 PROTEIN"/>
    <property type="match status" value="1"/>
</dbReference>
<feature type="compositionally biased region" description="Polar residues" evidence="1">
    <location>
        <begin position="266"/>
        <end position="276"/>
    </location>
</feature>